<accession>A0A1H9EWM1</accession>
<evidence type="ECO:0000313" key="2">
    <source>
        <dbReference type="Proteomes" id="UP000198749"/>
    </source>
</evidence>
<protein>
    <submittedName>
        <fullName evidence="1">Uncharacterized protein</fullName>
    </submittedName>
</protein>
<organism evidence="1 2">
    <name type="scientific">Amphritea atlantica</name>
    <dbReference type="NCBI Taxonomy" id="355243"/>
    <lineage>
        <taxon>Bacteria</taxon>
        <taxon>Pseudomonadati</taxon>
        <taxon>Pseudomonadota</taxon>
        <taxon>Gammaproteobacteria</taxon>
        <taxon>Oceanospirillales</taxon>
        <taxon>Oceanospirillaceae</taxon>
        <taxon>Amphritea</taxon>
    </lineage>
</organism>
<keyword evidence="2" id="KW-1185">Reference proteome</keyword>
<evidence type="ECO:0000313" key="1">
    <source>
        <dbReference type="EMBL" id="SEQ29987.1"/>
    </source>
</evidence>
<proteinExistence type="predicted"/>
<sequence>MPSQKSGFIQLKTIGLYSDQTDYHRRGNSKLSEGVVQCSPQVGLIIITGLVIIHLG</sequence>
<name>A0A1H9EWM1_9GAMM</name>
<dbReference type="EMBL" id="FOGB01000002">
    <property type="protein sequence ID" value="SEQ29987.1"/>
    <property type="molecule type" value="Genomic_DNA"/>
</dbReference>
<dbReference type="AlphaFoldDB" id="A0A1H9EWM1"/>
<dbReference type="Proteomes" id="UP000198749">
    <property type="component" value="Unassembled WGS sequence"/>
</dbReference>
<reference evidence="2" key="1">
    <citation type="submission" date="2016-10" db="EMBL/GenBank/DDBJ databases">
        <authorList>
            <person name="Varghese N."/>
            <person name="Submissions S."/>
        </authorList>
    </citation>
    <scope>NUCLEOTIDE SEQUENCE [LARGE SCALE GENOMIC DNA]</scope>
    <source>
        <strain evidence="2">DSM 18887</strain>
    </source>
</reference>
<gene>
    <name evidence="1" type="ORF">SAMN03080615_01109</name>
</gene>